<dbReference type="eggNOG" id="KOG0383">
    <property type="taxonomic scope" value="Eukaryota"/>
</dbReference>
<dbReference type="Gene3D" id="3.30.40.10">
    <property type="entry name" value="Zinc/RING finger domain, C3HC4 (zinc finger)"/>
    <property type="match status" value="1"/>
</dbReference>
<gene>
    <name evidence="7" type="ORF">THAPSDRAFT_4254</name>
</gene>
<dbReference type="InterPro" id="IPR013083">
    <property type="entry name" value="Znf_RING/FYVE/PHD"/>
</dbReference>
<evidence type="ECO:0000256" key="5">
    <source>
        <dbReference type="SAM" id="MobiDB-lite"/>
    </source>
</evidence>
<dbReference type="InParanoid" id="B8C1C8"/>
<reference evidence="7 8" key="1">
    <citation type="journal article" date="2004" name="Science">
        <title>The genome of the diatom Thalassiosira pseudonana: ecology, evolution, and metabolism.</title>
        <authorList>
            <person name="Armbrust E.V."/>
            <person name="Berges J.A."/>
            <person name="Bowler C."/>
            <person name="Green B.R."/>
            <person name="Martinez D."/>
            <person name="Putnam N.H."/>
            <person name="Zhou S."/>
            <person name="Allen A.E."/>
            <person name="Apt K.E."/>
            <person name="Bechner M."/>
            <person name="Brzezinski M.A."/>
            <person name="Chaal B.K."/>
            <person name="Chiovitti A."/>
            <person name="Davis A.K."/>
            <person name="Demarest M.S."/>
            <person name="Detter J.C."/>
            <person name="Glavina T."/>
            <person name="Goodstein D."/>
            <person name="Hadi M.Z."/>
            <person name="Hellsten U."/>
            <person name="Hildebrand M."/>
            <person name="Jenkins B.D."/>
            <person name="Jurka J."/>
            <person name="Kapitonov V.V."/>
            <person name="Kroger N."/>
            <person name="Lau W.W."/>
            <person name="Lane T.W."/>
            <person name="Larimer F.W."/>
            <person name="Lippmeier J.C."/>
            <person name="Lucas S."/>
            <person name="Medina M."/>
            <person name="Montsant A."/>
            <person name="Obornik M."/>
            <person name="Parker M.S."/>
            <person name="Palenik B."/>
            <person name="Pazour G.J."/>
            <person name="Richardson P.M."/>
            <person name="Rynearson T.A."/>
            <person name="Saito M.A."/>
            <person name="Schwartz D.C."/>
            <person name="Thamatrakoln K."/>
            <person name="Valentin K."/>
            <person name="Vardi A."/>
            <person name="Wilkerson F.P."/>
            <person name="Rokhsar D.S."/>
        </authorList>
    </citation>
    <scope>NUCLEOTIDE SEQUENCE [LARGE SCALE GENOMIC DNA]</scope>
    <source>
        <strain evidence="7 8">CCMP1335</strain>
    </source>
</reference>
<dbReference type="Pfam" id="PF00628">
    <property type="entry name" value="PHD"/>
    <property type="match status" value="1"/>
</dbReference>
<dbReference type="InterPro" id="IPR019786">
    <property type="entry name" value="Zinc_finger_PHD-type_CS"/>
</dbReference>
<dbReference type="EMBL" id="CM000641">
    <property type="protein sequence ID" value="EED93219.1"/>
    <property type="molecule type" value="Genomic_DNA"/>
</dbReference>
<accession>B8C1C8</accession>
<dbReference type="PANTHER" id="PTHR24102:SF28">
    <property type="entry name" value="PHD-TYPE DOMAIN-CONTAINING PROTEIN"/>
    <property type="match status" value="1"/>
</dbReference>
<reference evidence="7 8" key="2">
    <citation type="journal article" date="2008" name="Nature">
        <title>The Phaeodactylum genome reveals the evolutionary history of diatom genomes.</title>
        <authorList>
            <person name="Bowler C."/>
            <person name="Allen A.E."/>
            <person name="Badger J.H."/>
            <person name="Grimwood J."/>
            <person name="Jabbari K."/>
            <person name="Kuo A."/>
            <person name="Maheswari U."/>
            <person name="Martens C."/>
            <person name="Maumus F."/>
            <person name="Otillar R.P."/>
            <person name="Rayko E."/>
            <person name="Salamov A."/>
            <person name="Vandepoele K."/>
            <person name="Beszteri B."/>
            <person name="Gruber A."/>
            <person name="Heijde M."/>
            <person name="Katinka M."/>
            <person name="Mock T."/>
            <person name="Valentin K."/>
            <person name="Verret F."/>
            <person name="Berges J.A."/>
            <person name="Brownlee C."/>
            <person name="Cadoret J.P."/>
            <person name="Chiovitti A."/>
            <person name="Choi C.J."/>
            <person name="Coesel S."/>
            <person name="De Martino A."/>
            <person name="Detter J.C."/>
            <person name="Durkin C."/>
            <person name="Falciatore A."/>
            <person name="Fournet J."/>
            <person name="Haruta M."/>
            <person name="Huysman M.J."/>
            <person name="Jenkins B.D."/>
            <person name="Jiroutova K."/>
            <person name="Jorgensen R.E."/>
            <person name="Joubert Y."/>
            <person name="Kaplan A."/>
            <person name="Kroger N."/>
            <person name="Kroth P.G."/>
            <person name="La Roche J."/>
            <person name="Lindquist E."/>
            <person name="Lommer M."/>
            <person name="Martin-Jezequel V."/>
            <person name="Lopez P.J."/>
            <person name="Lucas S."/>
            <person name="Mangogna M."/>
            <person name="McGinnis K."/>
            <person name="Medlin L.K."/>
            <person name="Montsant A."/>
            <person name="Oudot-Le Secq M.P."/>
            <person name="Napoli C."/>
            <person name="Obornik M."/>
            <person name="Parker M.S."/>
            <person name="Petit J.L."/>
            <person name="Porcel B.M."/>
            <person name="Poulsen N."/>
            <person name="Robison M."/>
            <person name="Rychlewski L."/>
            <person name="Rynearson T.A."/>
            <person name="Schmutz J."/>
            <person name="Shapiro H."/>
            <person name="Siaut M."/>
            <person name="Stanley M."/>
            <person name="Sussman M.R."/>
            <person name="Taylor A.R."/>
            <person name="Vardi A."/>
            <person name="von Dassow P."/>
            <person name="Vyverman W."/>
            <person name="Willis A."/>
            <person name="Wyrwicz L.S."/>
            <person name="Rokhsar D.S."/>
            <person name="Weissenbach J."/>
            <person name="Armbrust E.V."/>
            <person name="Green B.R."/>
            <person name="Van de Peer Y."/>
            <person name="Grigoriev I.V."/>
        </authorList>
    </citation>
    <scope>NUCLEOTIDE SEQUENCE [LARGE SCALE GENOMIC DNA]</scope>
    <source>
        <strain evidence="7 8">CCMP1335</strain>
    </source>
</reference>
<dbReference type="RefSeq" id="XP_002289682.1">
    <property type="nucleotide sequence ID" value="XM_002289646.1"/>
</dbReference>
<evidence type="ECO:0000256" key="3">
    <source>
        <dbReference type="ARBA" id="ARBA00022833"/>
    </source>
</evidence>
<dbReference type="PANTHER" id="PTHR24102">
    <property type="entry name" value="PHD FINGER PROTEIN"/>
    <property type="match status" value="1"/>
</dbReference>
<dbReference type="STRING" id="35128.B8C1C8"/>
<dbReference type="PaxDb" id="35128-Thaps4254"/>
<keyword evidence="2 4" id="KW-0863">Zinc-finger</keyword>
<evidence type="ECO:0000313" key="8">
    <source>
        <dbReference type="Proteomes" id="UP000001449"/>
    </source>
</evidence>
<evidence type="ECO:0000313" key="7">
    <source>
        <dbReference type="EMBL" id="EED93219.1"/>
    </source>
</evidence>
<evidence type="ECO:0000259" key="6">
    <source>
        <dbReference type="PROSITE" id="PS50016"/>
    </source>
</evidence>
<dbReference type="AlphaFoldDB" id="B8C1C8"/>
<organism evidence="7 8">
    <name type="scientific">Thalassiosira pseudonana</name>
    <name type="common">Marine diatom</name>
    <name type="synonym">Cyclotella nana</name>
    <dbReference type="NCBI Taxonomy" id="35128"/>
    <lineage>
        <taxon>Eukaryota</taxon>
        <taxon>Sar</taxon>
        <taxon>Stramenopiles</taxon>
        <taxon>Ochrophyta</taxon>
        <taxon>Bacillariophyta</taxon>
        <taxon>Coscinodiscophyceae</taxon>
        <taxon>Thalassiosirophycidae</taxon>
        <taxon>Thalassiosirales</taxon>
        <taxon>Thalassiosiraceae</taxon>
        <taxon>Thalassiosira</taxon>
    </lineage>
</organism>
<feature type="compositionally biased region" description="Basic and acidic residues" evidence="5">
    <location>
        <begin position="12"/>
        <end position="21"/>
    </location>
</feature>
<evidence type="ECO:0000256" key="2">
    <source>
        <dbReference type="ARBA" id="ARBA00022771"/>
    </source>
</evidence>
<evidence type="ECO:0000256" key="4">
    <source>
        <dbReference type="PROSITE-ProRule" id="PRU00146"/>
    </source>
</evidence>
<dbReference type="SUPFAM" id="SSF57903">
    <property type="entry name" value="FYVE/PHD zinc finger"/>
    <property type="match status" value="1"/>
</dbReference>
<sequence>MTRSNEVSMISAHDDNGSVARNKDEVFAVDVAITQTVHASTVKPDVEPEKSGDPNNNNTFLMDVSNESLSETERANTNSCANDAEKEENDDTDTKNETSKKLKRKLSLEIALVSGCGGGKKKIRTVEAFNDTLFPMLQEVGWTKESGEDEDEGATFFLPPGVSLNTQDDTSSTNSKSSPTKKYSGDEETWDCTCGYTNPGSRTRCKSCQGWKGGKRLPKAYYNRIRDVIERVLEKRNEAEAKAAEAFLSAVPDYVAEQFLPQPKQEKALVARPRRTRQRSADVDWKHERTHYPKATSRVGQEYQVDVLPDAGSYLAAVDDGCKACYDQVWNKEKAEQSGKIDFVHTRVKSHLKEGAYDKLHERGYRLPGFRQEVSTVTPTDTSDWTSDDKKRFMAAMFEEAKDMNSVSKAIGKPVSECMTYYLGIFKHTDDYQSLKSVMYDHRARLQLNKDKLWVCDACEVGGTLIACDSCDAHFHLACLVPPLRDIPEGAWNCSKCAAKMGTIEDNAPNPPQDEDCRLIH</sequence>
<dbReference type="Proteomes" id="UP000001449">
    <property type="component" value="Chromosome 4"/>
</dbReference>
<protein>
    <recommendedName>
        <fullName evidence="6">PHD-type domain-containing protein</fullName>
    </recommendedName>
</protein>
<keyword evidence="1" id="KW-0479">Metal-binding</keyword>
<dbReference type="InterPro" id="IPR001965">
    <property type="entry name" value="Znf_PHD"/>
</dbReference>
<feature type="region of interest" description="Disordered" evidence="5">
    <location>
        <begin position="40"/>
        <end position="101"/>
    </location>
</feature>
<dbReference type="InterPro" id="IPR019787">
    <property type="entry name" value="Znf_PHD-finger"/>
</dbReference>
<feature type="domain" description="PHD-type" evidence="6">
    <location>
        <begin position="453"/>
        <end position="500"/>
    </location>
</feature>
<dbReference type="PROSITE" id="PS01359">
    <property type="entry name" value="ZF_PHD_1"/>
    <property type="match status" value="1"/>
</dbReference>
<keyword evidence="3" id="KW-0862">Zinc</keyword>
<dbReference type="HOGENOM" id="CLU_582013_0_0_1"/>
<feature type="compositionally biased region" description="Low complexity" evidence="5">
    <location>
        <begin position="170"/>
        <end position="182"/>
    </location>
</feature>
<dbReference type="InterPro" id="IPR011011">
    <property type="entry name" value="Znf_FYVE_PHD"/>
</dbReference>
<dbReference type="KEGG" id="tps:THAPSDRAFT_4254"/>
<dbReference type="SMART" id="SM00249">
    <property type="entry name" value="PHD"/>
    <property type="match status" value="1"/>
</dbReference>
<feature type="region of interest" description="Disordered" evidence="5">
    <location>
        <begin position="146"/>
        <end position="187"/>
    </location>
</feature>
<dbReference type="OMA" id="KHERTHY"/>
<name>B8C1C8_THAPS</name>
<dbReference type="GO" id="GO:0008270">
    <property type="term" value="F:zinc ion binding"/>
    <property type="evidence" value="ECO:0007669"/>
    <property type="project" value="UniProtKB-KW"/>
</dbReference>
<evidence type="ECO:0000256" key="1">
    <source>
        <dbReference type="ARBA" id="ARBA00022723"/>
    </source>
</evidence>
<keyword evidence="8" id="KW-1185">Reference proteome</keyword>
<dbReference type="PROSITE" id="PS50016">
    <property type="entry name" value="ZF_PHD_2"/>
    <property type="match status" value="1"/>
</dbReference>
<feature type="compositionally biased region" description="Polar residues" evidence="5">
    <location>
        <begin position="53"/>
        <end position="81"/>
    </location>
</feature>
<dbReference type="GeneID" id="7452608"/>
<proteinExistence type="predicted"/>
<feature type="region of interest" description="Disordered" evidence="5">
    <location>
        <begin position="1"/>
        <end position="21"/>
    </location>
</feature>